<keyword evidence="3" id="KW-1185">Reference proteome</keyword>
<evidence type="ECO:0000313" key="3">
    <source>
        <dbReference type="Proteomes" id="UP000614982"/>
    </source>
</evidence>
<dbReference type="EMBL" id="BLWA01000001">
    <property type="protein sequence ID" value="GFM90348.1"/>
    <property type="molecule type" value="Genomic_DNA"/>
</dbReference>
<evidence type="ECO:0000256" key="1">
    <source>
        <dbReference type="SAM" id="Phobius"/>
    </source>
</evidence>
<name>A0ABQ1DH61_PSECI</name>
<keyword evidence="1" id="KW-0472">Membrane</keyword>
<feature type="transmembrane region" description="Helical" evidence="1">
    <location>
        <begin position="62"/>
        <end position="84"/>
    </location>
</feature>
<gene>
    <name evidence="2" type="ORF">PSCICP_03200</name>
</gene>
<evidence type="ECO:0000313" key="2">
    <source>
        <dbReference type="EMBL" id="GFM90348.1"/>
    </source>
</evidence>
<comment type="caution">
    <text evidence="2">The sequence shown here is derived from an EMBL/GenBank/DDBJ whole genome shotgun (WGS) entry which is preliminary data.</text>
</comment>
<sequence>MHMAKINVLAGDFLQGNGEYRAGTITLVTPLFPWPGICFKQDEIKSMEIASKASNRKMDDTIGFGLAGALMLGPVGAAAGMFLASEEKEITFVATLKDGRSLLAATDENTYRKMAQDIPVSDFM</sequence>
<protein>
    <submittedName>
        <fullName evidence="2">Uncharacterized protein</fullName>
    </submittedName>
</protein>
<dbReference type="Proteomes" id="UP000614982">
    <property type="component" value="Unassembled WGS sequence"/>
</dbReference>
<organism evidence="2 3">
    <name type="scientific">Pseudomonas cichorii</name>
    <dbReference type="NCBI Taxonomy" id="36746"/>
    <lineage>
        <taxon>Bacteria</taxon>
        <taxon>Pseudomonadati</taxon>
        <taxon>Pseudomonadota</taxon>
        <taxon>Gammaproteobacteria</taxon>
        <taxon>Pseudomonadales</taxon>
        <taxon>Pseudomonadaceae</taxon>
        <taxon>Pseudomonas</taxon>
    </lineage>
</organism>
<accession>A0ABQ1DH61</accession>
<reference evidence="2 3" key="1">
    <citation type="submission" date="2020-05" db="EMBL/GenBank/DDBJ databases">
        <title>Genetic diversity of Pseudomonas cichorii.</title>
        <authorList>
            <person name="Tani S."/>
            <person name="Yagi H."/>
            <person name="Hashimoto S."/>
            <person name="Iiyama K."/>
            <person name="Furuya N."/>
        </authorList>
    </citation>
    <scope>NUCLEOTIDE SEQUENCE [LARGE SCALE GENOMIC DNA]</scope>
    <source>
        <strain evidence="2 3">LMG 2162</strain>
    </source>
</reference>
<keyword evidence="1" id="KW-1133">Transmembrane helix</keyword>
<keyword evidence="1" id="KW-0812">Transmembrane</keyword>
<proteinExistence type="predicted"/>